<evidence type="ECO:0000256" key="11">
    <source>
        <dbReference type="ARBA" id="ARBA00069039"/>
    </source>
</evidence>
<dbReference type="EMBL" id="LNIX01000010">
    <property type="protein sequence ID" value="OXA49575.1"/>
    <property type="molecule type" value="Genomic_DNA"/>
</dbReference>
<keyword evidence="4" id="KW-0645">Protease</keyword>
<dbReference type="SMART" id="SM00631">
    <property type="entry name" value="Zn_pept"/>
    <property type="match status" value="1"/>
</dbReference>
<dbReference type="FunFam" id="3.30.70.340:FF:000002">
    <property type="entry name" value="Carboxypeptidase A"/>
    <property type="match status" value="1"/>
</dbReference>
<proteinExistence type="inferred from homology"/>
<dbReference type="InterPro" id="IPR000834">
    <property type="entry name" value="Peptidase_M14"/>
</dbReference>
<keyword evidence="6 13" id="KW-0732">Signal</keyword>
<evidence type="ECO:0000256" key="2">
    <source>
        <dbReference type="ARBA" id="ARBA00005988"/>
    </source>
</evidence>
<feature type="domain" description="Peptidase M14" evidence="14">
    <location>
        <begin position="118"/>
        <end position="416"/>
    </location>
</feature>
<feature type="chain" id="PRO_5012782043" description="Zinc carboxypeptidase A 1" evidence="13">
    <location>
        <begin position="22"/>
        <end position="419"/>
    </location>
</feature>
<keyword evidence="3 15" id="KW-0121">Carboxypeptidase</keyword>
<dbReference type="SUPFAM" id="SSF53187">
    <property type="entry name" value="Zn-dependent exopeptidases"/>
    <property type="match status" value="1"/>
</dbReference>
<dbReference type="GO" id="GO:0008270">
    <property type="term" value="F:zinc ion binding"/>
    <property type="evidence" value="ECO:0007669"/>
    <property type="project" value="InterPro"/>
</dbReference>
<keyword evidence="10" id="KW-1015">Disulfide bond</keyword>
<name>A0A226DVS5_FOLCA</name>
<gene>
    <name evidence="15" type="ORF">Fcan01_16103</name>
</gene>
<evidence type="ECO:0000313" key="15">
    <source>
        <dbReference type="EMBL" id="OXA49575.1"/>
    </source>
</evidence>
<dbReference type="Gene3D" id="3.40.630.10">
    <property type="entry name" value="Zn peptidases"/>
    <property type="match status" value="1"/>
</dbReference>
<dbReference type="CDD" id="cd03860">
    <property type="entry name" value="M14_CP_A-B_like"/>
    <property type="match status" value="1"/>
</dbReference>
<dbReference type="OMA" id="CTETHRG"/>
<evidence type="ECO:0000256" key="10">
    <source>
        <dbReference type="ARBA" id="ARBA00023157"/>
    </source>
</evidence>
<dbReference type="Proteomes" id="UP000198287">
    <property type="component" value="Unassembled WGS sequence"/>
</dbReference>
<evidence type="ECO:0000256" key="6">
    <source>
        <dbReference type="ARBA" id="ARBA00022729"/>
    </source>
</evidence>
<dbReference type="SUPFAM" id="SSF54897">
    <property type="entry name" value="Protease propeptides/inhibitors"/>
    <property type="match status" value="1"/>
</dbReference>
<reference evidence="15 16" key="1">
    <citation type="submission" date="2015-12" db="EMBL/GenBank/DDBJ databases">
        <title>The genome of Folsomia candida.</title>
        <authorList>
            <person name="Faddeeva A."/>
            <person name="Derks M.F."/>
            <person name="Anvar Y."/>
            <person name="Smit S."/>
            <person name="Van Straalen N."/>
            <person name="Roelofs D."/>
        </authorList>
    </citation>
    <scope>NUCLEOTIDE SEQUENCE [LARGE SCALE GENOMIC DNA]</scope>
    <source>
        <strain evidence="15 16">VU population</strain>
        <tissue evidence="15">Whole body</tissue>
    </source>
</reference>
<dbReference type="PRINTS" id="PR00765">
    <property type="entry name" value="CRBOXYPTASEA"/>
</dbReference>
<sequence>MSSPKFLLILVALSAVAASSAKYSGYVVIRATPTSQQHLAILRQLDTTGLYDFWAGPFKIVGQSCDIMVSPKQKGDVVATLKAARMSHFVMIDDVEILLQDERNRLDAKQSGNMTWTEYHRMDTIYAWMDGLVAANPNLVSIETYGSSNQGKPLKVLKVSTGGSNKPAFWIDSAIHAREWISPAVNTYIMNDLIHNINHANLRAGIDFYFAPLINPDGYEYTFTTDRMWRKSRSTNVGSACIGTDVNRNFGFKWGVDNDGSSPNPCTETHRGADAYSEPEADHVNNYISGKANSTNWTAFITLHSYSQLWMSPYGWSDQAADLPADLAELVAVSNQCVAALTAVHGTQYQTGAASQILYKSNGSSRDWAKGDGGFKWVYTIELRDTGRYGFVLPPEQILPTAQETWAGVQVLARHILTK</sequence>
<dbReference type="OrthoDB" id="3626597at2759"/>
<evidence type="ECO:0000256" key="12">
    <source>
        <dbReference type="PROSITE-ProRule" id="PRU01379"/>
    </source>
</evidence>
<keyword evidence="9" id="KW-0482">Metalloprotease</keyword>
<dbReference type="FunFam" id="3.40.630.10:FF:000001">
    <property type="entry name" value="Carboxypeptidase B"/>
    <property type="match status" value="1"/>
</dbReference>
<keyword evidence="5" id="KW-0479">Metal-binding</keyword>
<dbReference type="PANTHER" id="PTHR11705">
    <property type="entry name" value="PROTEASE FAMILY M14 CARBOXYPEPTIDASE A,B"/>
    <property type="match status" value="1"/>
</dbReference>
<feature type="signal peptide" evidence="13">
    <location>
        <begin position="1"/>
        <end position="21"/>
    </location>
</feature>
<evidence type="ECO:0000256" key="3">
    <source>
        <dbReference type="ARBA" id="ARBA00022645"/>
    </source>
</evidence>
<dbReference type="PROSITE" id="PS52035">
    <property type="entry name" value="PEPTIDASE_M14"/>
    <property type="match status" value="1"/>
</dbReference>
<dbReference type="GO" id="GO:0006508">
    <property type="term" value="P:proteolysis"/>
    <property type="evidence" value="ECO:0007669"/>
    <property type="project" value="UniProtKB-KW"/>
</dbReference>
<dbReference type="AlphaFoldDB" id="A0A226DVS5"/>
<evidence type="ECO:0000259" key="14">
    <source>
        <dbReference type="PROSITE" id="PS52035"/>
    </source>
</evidence>
<dbReference type="GO" id="GO:0004181">
    <property type="term" value="F:metallocarboxypeptidase activity"/>
    <property type="evidence" value="ECO:0007669"/>
    <property type="project" value="InterPro"/>
</dbReference>
<evidence type="ECO:0000256" key="8">
    <source>
        <dbReference type="ARBA" id="ARBA00022833"/>
    </source>
</evidence>
<dbReference type="GO" id="GO:0005615">
    <property type="term" value="C:extracellular space"/>
    <property type="evidence" value="ECO:0007669"/>
    <property type="project" value="TreeGrafter"/>
</dbReference>
<evidence type="ECO:0000256" key="1">
    <source>
        <dbReference type="ARBA" id="ARBA00001947"/>
    </source>
</evidence>
<dbReference type="PROSITE" id="PS00132">
    <property type="entry name" value="CARBOXYPEPT_ZN_1"/>
    <property type="match status" value="1"/>
</dbReference>
<dbReference type="Pfam" id="PF00246">
    <property type="entry name" value="Peptidase_M14"/>
    <property type="match status" value="1"/>
</dbReference>
<evidence type="ECO:0000256" key="9">
    <source>
        <dbReference type="ARBA" id="ARBA00023049"/>
    </source>
</evidence>
<evidence type="ECO:0000256" key="4">
    <source>
        <dbReference type="ARBA" id="ARBA00022670"/>
    </source>
</evidence>
<keyword evidence="16" id="KW-1185">Reference proteome</keyword>
<dbReference type="Gene3D" id="3.30.70.340">
    <property type="entry name" value="Metallocarboxypeptidase-like"/>
    <property type="match status" value="1"/>
</dbReference>
<dbReference type="InterPro" id="IPR003146">
    <property type="entry name" value="M14A_act_pep"/>
</dbReference>
<comment type="similarity">
    <text evidence="2 12">Belongs to the peptidase M14 family.</text>
</comment>
<evidence type="ECO:0000256" key="7">
    <source>
        <dbReference type="ARBA" id="ARBA00022801"/>
    </source>
</evidence>
<dbReference type="InterPro" id="IPR057246">
    <property type="entry name" value="CARBOXYPEPT_ZN_1"/>
</dbReference>
<dbReference type="Pfam" id="PF02244">
    <property type="entry name" value="Propep_M14"/>
    <property type="match status" value="1"/>
</dbReference>
<dbReference type="PANTHER" id="PTHR11705:SF91">
    <property type="entry name" value="FI01817P-RELATED"/>
    <property type="match status" value="1"/>
</dbReference>
<evidence type="ECO:0000256" key="5">
    <source>
        <dbReference type="ARBA" id="ARBA00022723"/>
    </source>
</evidence>
<feature type="active site" description="Proton donor/acceptor" evidence="12">
    <location>
        <position position="382"/>
    </location>
</feature>
<accession>A0A226DVS5</accession>
<dbReference type="InterPro" id="IPR036990">
    <property type="entry name" value="M14A-like_propep"/>
</dbReference>
<comment type="caution">
    <text evidence="15">The sequence shown here is derived from an EMBL/GenBank/DDBJ whole genome shotgun (WGS) entry which is preliminary data.</text>
</comment>
<keyword evidence="8" id="KW-0862">Zinc</keyword>
<comment type="cofactor">
    <cofactor evidence="1">
        <name>Zn(2+)</name>
        <dbReference type="ChEBI" id="CHEBI:29105"/>
    </cofactor>
</comment>
<protein>
    <recommendedName>
        <fullName evidence="11">Zinc carboxypeptidase A 1</fullName>
    </recommendedName>
</protein>
<organism evidence="15 16">
    <name type="scientific">Folsomia candida</name>
    <name type="common">Springtail</name>
    <dbReference type="NCBI Taxonomy" id="158441"/>
    <lineage>
        <taxon>Eukaryota</taxon>
        <taxon>Metazoa</taxon>
        <taxon>Ecdysozoa</taxon>
        <taxon>Arthropoda</taxon>
        <taxon>Hexapoda</taxon>
        <taxon>Collembola</taxon>
        <taxon>Entomobryomorpha</taxon>
        <taxon>Isotomoidea</taxon>
        <taxon>Isotomidae</taxon>
        <taxon>Proisotominae</taxon>
        <taxon>Folsomia</taxon>
    </lineage>
</organism>
<keyword evidence="7" id="KW-0378">Hydrolase</keyword>
<evidence type="ECO:0000256" key="13">
    <source>
        <dbReference type="SAM" id="SignalP"/>
    </source>
</evidence>
<evidence type="ECO:0000313" key="16">
    <source>
        <dbReference type="Proteomes" id="UP000198287"/>
    </source>
</evidence>